<accession>A0A0F9DS44</accession>
<gene>
    <name evidence="1" type="ORF">LCGC14_2163590</name>
</gene>
<evidence type="ECO:0000313" key="1">
    <source>
        <dbReference type="EMBL" id="KKL64579.1"/>
    </source>
</evidence>
<dbReference type="EMBL" id="LAZR01027799">
    <property type="protein sequence ID" value="KKL64579.1"/>
    <property type="molecule type" value="Genomic_DNA"/>
</dbReference>
<name>A0A0F9DS44_9ZZZZ</name>
<sequence>MKIFNTKGEQVPSPVQIEGADGPSIDAFARWRVSNPETIFESKQLFDNAPLFWDDSEESGGSTSSTHSTAEASSTMAVATIAGVRTRQTFERFNYQPGKSHLILMTGVLDETGGGSGITRGIGYYDDDNGLFFLDDEGTVKVVRRTKVTGSIVDNKTSQSSWNHDVMDGTGPSGITVDWTKSQIFLIDFEWLSVGRVRFGLVIDGIPIYVHELHNANSLNVAYMSTPNLPCRYRIENTGSGAASTMVHMCATVTSEGGAHNLGVLRYKSTEGTHVDCATQNTIYAIVGVRLKSASTGGTVKMVSASLAEHAGTKNVEWILKWNPIVAGTFTYGDETNSLVQTVKGNSGNTVTGGIDIAGGHFST</sequence>
<protein>
    <submittedName>
        <fullName evidence="1">Uncharacterized protein</fullName>
    </submittedName>
</protein>
<reference evidence="1" key="1">
    <citation type="journal article" date="2015" name="Nature">
        <title>Complex archaea that bridge the gap between prokaryotes and eukaryotes.</title>
        <authorList>
            <person name="Spang A."/>
            <person name="Saw J.H."/>
            <person name="Jorgensen S.L."/>
            <person name="Zaremba-Niedzwiedzka K."/>
            <person name="Martijn J."/>
            <person name="Lind A.E."/>
            <person name="van Eijk R."/>
            <person name="Schleper C."/>
            <person name="Guy L."/>
            <person name="Ettema T.J."/>
        </authorList>
    </citation>
    <scope>NUCLEOTIDE SEQUENCE</scope>
</reference>
<organism evidence="1">
    <name type="scientific">marine sediment metagenome</name>
    <dbReference type="NCBI Taxonomy" id="412755"/>
    <lineage>
        <taxon>unclassified sequences</taxon>
        <taxon>metagenomes</taxon>
        <taxon>ecological metagenomes</taxon>
    </lineage>
</organism>
<proteinExistence type="predicted"/>
<dbReference type="AlphaFoldDB" id="A0A0F9DS44"/>
<feature type="non-terminal residue" evidence="1">
    <location>
        <position position="364"/>
    </location>
</feature>
<comment type="caution">
    <text evidence="1">The sequence shown here is derived from an EMBL/GenBank/DDBJ whole genome shotgun (WGS) entry which is preliminary data.</text>
</comment>